<dbReference type="PANTHER" id="PTHR44591">
    <property type="entry name" value="STRESS RESPONSE REGULATOR PROTEIN 1"/>
    <property type="match status" value="1"/>
</dbReference>
<dbReference type="EMBL" id="QLTA01000002">
    <property type="protein sequence ID" value="RAR86141.1"/>
    <property type="molecule type" value="Genomic_DNA"/>
</dbReference>
<evidence type="ECO:0000313" key="5">
    <source>
        <dbReference type="Proteomes" id="UP000248856"/>
    </source>
</evidence>
<accession>A0A328ZJR6</accession>
<protein>
    <submittedName>
        <fullName evidence="4">Response regulator receiver domain-containing protein</fullName>
    </submittedName>
</protein>
<dbReference type="AlphaFoldDB" id="A0A328ZJR6"/>
<dbReference type="SUPFAM" id="SSF52172">
    <property type="entry name" value="CheY-like"/>
    <property type="match status" value="1"/>
</dbReference>
<dbReference type="Pfam" id="PF00072">
    <property type="entry name" value="Response_reg"/>
    <property type="match status" value="1"/>
</dbReference>
<name>A0A328ZJR6_9BURK</name>
<keyword evidence="1 2" id="KW-0597">Phosphoprotein</keyword>
<dbReference type="OrthoDB" id="9800897at2"/>
<comment type="caution">
    <text evidence="4">The sequence shown here is derived from an EMBL/GenBank/DDBJ whole genome shotgun (WGS) entry which is preliminary data.</text>
</comment>
<dbReference type="PROSITE" id="PS50110">
    <property type="entry name" value="RESPONSE_REGULATORY"/>
    <property type="match status" value="1"/>
</dbReference>
<dbReference type="InterPro" id="IPR011006">
    <property type="entry name" value="CheY-like_superfamily"/>
</dbReference>
<gene>
    <name evidence="4" type="ORF">AX018_1002102</name>
</gene>
<sequence>MKTVLIVDDHAEIRRLLRMTLEGGDMELHEADSGASAWSIAQAARPDVVLLDVMMPGDLDGFEVCRRIRACPALAHTEVIMLSARDSVQDRAAGQQAGASGFFAKPFSTLQVAEAVRRLGPTMPMAGI</sequence>
<feature type="domain" description="Response regulatory" evidence="3">
    <location>
        <begin position="3"/>
        <end position="120"/>
    </location>
</feature>
<keyword evidence="5" id="KW-1185">Reference proteome</keyword>
<dbReference type="InterPro" id="IPR001789">
    <property type="entry name" value="Sig_transdc_resp-reg_receiver"/>
</dbReference>
<evidence type="ECO:0000256" key="1">
    <source>
        <dbReference type="ARBA" id="ARBA00022553"/>
    </source>
</evidence>
<dbReference type="PANTHER" id="PTHR44591:SF3">
    <property type="entry name" value="RESPONSE REGULATORY DOMAIN-CONTAINING PROTEIN"/>
    <property type="match status" value="1"/>
</dbReference>
<evidence type="ECO:0000313" key="4">
    <source>
        <dbReference type="EMBL" id="RAR86141.1"/>
    </source>
</evidence>
<feature type="modified residue" description="4-aspartylphosphate" evidence="2">
    <location>
        <position position="52"/>
    </location>
</feature>
<evidence type="ECO:0000259" key="3">
    <source>
        <dbReference type="PROSITE" id="PS50110"/>
    </source>
</evidence>
<dbReference type="Gene3D" id="3.40.50.2300">
    <property type="match status" value="1"/>
</dbReference>
<dbReference type="RefSeq" id="WP_111875550.1">
    <property type="nucleotide sequence ID" value="NZ_CBCSGC010000096.1"/>
</dbReference>
<dbReference type="InterPro" id="IPR050595">
    <property type="entry name" value="Bact_response_regulator"/>
</dbReference>
<organism evidence="4 5">
    <name type="scientific">Paracidovorax anthurii</name>
    <dbReference type="NCBI Taxonomy" id="78229"/>
    <lineage>
        <taxon>Bacteria</taxon>
        <taxon>Pseudomonadati</taxon>
        <taxon>Pseudomonadota</taxon>
        <taxon>Betaproteobacteria</taxon>
        <taxon>Burkholderiales</taxon>
        <taxon>Comamonadaceae</taxon>
        <taxon>Paracidovorax</taxon>
    </lineage>
</organism>
<reference evidence="4 5" key="1">
    <citation type="submission" date="2018-06" db="EMBL/GenBank/DDBJ databases">
        <title>Genomic Encyclopedia of Archaeal and Bacterial Type Strains, Phase II (KMG-II): from individual species to whole genera.</title>
        <authorList>
            <person name="Goeker M."/>
        </authorList>
    </citation>
    <scope>NUCLEOTIDE SEQUENCE [LARGE SCALE GENOMIC DNA]</scope>
    <source>
        <strain evidence="4 5">CFPB 3232</strain>
    </source>
</reference>
<proteinExistence type="predicted"/>
<evidence type="ECO:0000256" key="2">
    <source>
        <dbReference type="PROSITE-ProRule" id="PRU00169"/>
    </source>
</evidence>
<dbReference type="GO" id="GO:0000160">
    <property type="term" value="P:phosphorelay signal transduction system"/>
    <property type="evidence" value="ECO:0007669"/>
    <property type="project" value="InterPro"/>
</dbReference>
<dbReference type="SMART" id="SM00448">
    <property type="entry name" value="REC"/>
    <property type="match status" value="1"/>
</dbReference>
<dbReference type="Proteomes" id="UP000248856">
    <property type="component" value="Unassembled WGS sequence"/>
</dbReference>